<dbReference type="Proteomes" id="UP000238937">
    <property type="component" value="Unassembled WGS sequence"/>
</dbReference>
<feature type="compositionally biased region" description="Polar residues" evidence="1">
    <location>
        <begin position="56"/>
        <end position="72"/>
    </location>
</feature>
<evidence type="ECO:0000313" key="3">
    <source>
        <dbReference type="EMBL" id="PSB54921.1"/>
    </source>
</evidence>
<reference evidence="3 4" key="1">
    <citation type="submission" date="2018-03" db="EMBL/GenBank/DDBJ databases">
        <title>The ancient ancestry and fast evolution of plastids.</title>
        <authorList>
            <person name="Moore K.R."/>
            <person name="Magnabosco C."/>
            <person name="Momper L."/>
            <person name="Gold D.A."/>
            <person name="Bosak T."/>
            <person name="Fournier G.P."/>
        </authorList>
    </citation>
    <scope>NUCLEOTIDE SEQUENCE [LARGE SCALE GENOMIC DNA]</scope>
    <source>
        <strain evidence="3 4">CCALA 037</strain>
    </source>
</reference>
<protein>
    <submittedName>
        <fullName evidence="3">Uncharacterized protein</fullName>
    </submittedName>
</protein>
<feature type="region of interest" description="Disordered" evidence="1">
    <location>
        <begin position="21"/>
        <end position="72"/>
    </location>
</feature>
<dbReference type="AlphaFoldDB" id="A0A2T1GCB1"/>
<keyword evidence="2" id="KW-0732">Signal</keyword>
<organism evidence="3 4">
    <name type="scientific">Chamaesiphon polymorphus CCALA 037</name>
    <dbReference type="NCBI Taxonomy" id="2107692"/>
    <lineage>
        <taxon>Bacteria</taxon>
        <taxon>Bacillati</taxon>
        <taxon>Cyanobacteriota</taxon>
        <taxon>Cyanophyceae</taxon>
        <taxon>Gomontiellales</taxon>
        <taxon>Chamaesiphonaceae</taxon>
        <taxon>Chamaesiphon</taxon>
    </lineage>
</organism>
<feature type="chain" id="PRO_5015617274" evidence="2">
    <location>
        <begin position="24"/>
        <end position="72"/>
    </location>
</feature>
<name>A0A2T1GCB1_9CYAN</name>
<keyword evidence="4" id="KW-1185">Reference proteome</keyword>
<evidence type="ECO:0000313" key="4">
    <source>
        <dbReference type="Proteomes" id="UP000238937"/>
    </source>
</evidence>
<evidence type="ECO:0000256" key="1">
    <source>
        <dbReference type="SAM" id="MobiDB-lite"/>
    </source>
</evidence>
<dbReference type="EMBL" id="PVWO01000223">
    <property type="protein sequence ID" value="PSB54921.1"/>
    <property type="molecule type" value="Genomic_DNA"/>
</dbReference>
<sequence length="72" mass="7438">MKNYHSLIALAAFACLSNSPVYAQSTPSPSDVQTSPPAAESPATSTESKKIDLSIDKQQPASPQTGCASADK</sequence>
<comment type="caution">
    <text evidence="3">The sequence shown here is derived from an EMBL/GenBank/DDBJ whole genome shotgun (WGS) entry which is preliminary data.</text>
</comment>
<gene>
    <name evidence="3" type="ORF">C7B77_16655</name>
</gene>
<accession>A0A2T1GCB1</accession>
<feature type="compositionally biased region" description="Polar residues" evidence="1">
    <location>
        <begin position="21"/>
        <end position="46"/>
    </location>
</feature>
<proteinExistence type="predicted"/>
<evidence type="ECO:0000256" key="2">
    <source>
        <dbReference type="SAM" id="SignalP"/>
    </source>
</evidence>
<feature type="signal peptide" evidence="2">
    <location>
        <begin position="1"/>
        <end position="23"/>
    </location>
</feature>
<dbReference type="PROSITE" id="PS51257">
    <property type="entry name" value="PROKAR_LIPOPROTEIN"/>
    <property type="match status" value="1"/>
</dbReference>
<dbReference type="RefSeq" id="WP_106307126.1">
    <property type="nucleotide sequence ID" value="NZ_PVWO01000223.1"/>
</dbReference>